<dbReference type="AlphaFoldDB" id="A0A6A3SR26"/>
<reference evidence="6 7" key="1">
    <citation type="submission" date="2018-08" db="EMBL/GenBank/DDBJ databases">
        <title>Genomic investigation of the strawberry pathogen Phytophthora fragariae indicates pathogenicity is determined by transcriptional variation in three key races.</title>
        <authorList>
            <person name="Adams T.M."/>
            <person name="Armitage A.D."/>
            <person name="Sobczyk M.K."/>
            <person name="Bates H.J."/>
            <person name="Dunwell J.M."/>
            <person name="Nellist C.F."/>
            <person name="Harrison R.J."/>
        </authorList>
    </citation>
    <scope>NUCLEOTIDE SEQUENCE [LARGE SCALE GENOMIC DNA]</scope>
    <source>
        <strain evidence="5 6">A4</strain>
        <strain evidence="4 7">BC-1</strain>
        <strain evidence="3 10">BC-23</strain>
        <strain evidence="2 8">NOV-5</strain>
        <strain evidence="1 9">NOV-71</strain>
    </source>
</reference>
<sequence length="38" mass="4336">MTRDAALSRLRRRHDAFESYLVVLESGVKALRLCCEGI</sequence>
<dbReference type="EMBL" id="QXFZ01000319">
    <property type="protein sequence ID" value="KAE9121287.1"/>
    <property type="molecule type" value="Genomic_DNA"/>
</dbReference>
<evidence type="ECO:0000313" key="5">
    <source>
        <dbReference type="EMBL" id="KAE9315285.1"/>
    </source>
</evidence>
<dbReference type="EMBL" id="QXGD01000057">
    <property type="protein sequence ID" value="KAE9255625.1"/>
    <property type="molecule type" value="Genomic_DNA"/>
</dbReference>
<evidence type="ECO:0000313" key="2">
    <source>
        <dbReference type="EMBL" id="KAE9147457.1"/>
    </source>
</evidence>
<evidence type="ECO:0000313" key="7">
    <source>
        <dbReference type="Proteomes" id="UP000440367"/>
    </source>
</evidence>
<organism evidence="1 9">
    <name type="scientific">Phytophthora fragariae</name>
    <dbReference type="NCBI Taxonomy" id="53985"/>
    <lineage>
        <taxon>Eukaryota</taxon>
        <taxon>Sar</taxon>
        <taxon>Stramenopiles</taxon>
        <taxon>Oomycota</taxon>
        <taxon>Peronosporomycetes</taxon>
        <taxon>Peronosporales</taxon>
        <taxon>Peronosporaceae</taxon>
        <taxon>Phytophthora</taxon>
    </lineage>
</organism>
<dbReference type="EMBL" id="QXGC01000332">
    <property type="protein sequence ID" value="KAE9240204.1"/>
    <property type="molecule type" value="Genomic_DNA"/>
</dbReference>
<dbReference type="EMBL" id="QXGE01000344">
    <property type="protein sequence ID" value="KAE9315285.1"/>
    <property type="molecule type" value="Genomic_DNA"/>
</dbReference>
<evidence type="ECO:0000313" key="8">
    <source>
        <dbReference type="Proteomes" id="UP000440732"/>
    </source>
</evidence>
<dbReference type="Proteomes" id="UP000440367">
    <property type="component" value="Unassembled WGS sequence"/>
</dbReference>
<dbReference type="Proteomes" id="UP000437068">
    <property type="component" value="Unassembled WGS sequence"/>
</dbReference>
<dbReference type="Proteomes" id="UP000476176">
    <property type="component" value="Unassembled WGS sequence"/>
</dbReference>
<evidence type="ECO:0000313" key="6">
    <source>
        <dbReference type="Proteomes" id="UP000437068"/>
    </source>
</evidence>
<evidence type="ECO:0000313" key="4">
    <source>
        <dbReference type="EMBL" id="KAE9255625.1"/>
    </source>
</evidence>
<dbReference type="EMBL" id="QXGA01000347">
    <property type="protein sequence ID" value="KAE9147457.1"/>
    <property type="molecule type" value="Genomic_DNA"/>
</dbReference>
<evidence type="ECO:0000313" key="10">
    <source>
        <dbReference type="Proteomes" id="UP000476176"/>
    </source>
</evidence>
<gene>
    <name evidence="5" type="ORF">PF001_g7859</name>
    <name evidence="4" type="ORF">PF002_g2260</name>
    <name evidence="3" type="ORF">PF004_g7599</name>
    <name evidence="2" type="ORF">PF006_g7868</name>
    <name evidence="1" type="ORF">PF007_g7858</name>
</gene>
<accession>A0A6A3SR26</accession>
<evidence type="ECO:0000313" key="1">
    <source>
        <dbReference type="EMBL" id="KAE9121287.1"/>
    </source>
</evidence>
<evidence type="ECO:0000313" key="9">
    <source>
        <dbReference type="Proteomes" id="UP000441208"/>
    </source>
</evidence>
<proteinExistence type="predicted"/>
<comment type="caution">
    <text evidence="1">The sequence shown here is derived from an EMBL/GenBank/DDBJ whole genome shotgun (WGS) entry which is preliminary data.</text>
</comment>
<dbReference type="Proteomes" id="UP000440732">
    <property type="component" value="Unassembled WGS sequence"/>
</dbReference>
<dbReference type="Proteomes" id="UP000441208">
    <property type="component" value="Unassembled WGS sequence"/>
</dbReference>
<name>A0A6A3SR26_9STRA</name>
<evidence type="ECO:0000313" key="3">
    <source>
        <dbReference type="EMBL" id="KAE9240204.1"/>
    </source>
</evidence>
<protein>
    <submittedName>
        <fullName evidence="1">Uncharacterized protein</fullName>
    </submittedName>
</protein>